<organism evidence="7">
    <name type="scientific">Streptomyces sp. NBC_00093</name>
    <dbReference type="NCBI Taxonomy" id="2975649"/>
    <lineage>
        <taxon>Bacteria</taxon>
        <taxon>Bacillati</taxon>
        <taxon>Actinomycetota</taxon>
        <taxon>Actinomycetes</taxon>
        <taxon>Kitasatosporales</taxon>
        <taxon>Streptomycetaceae</taxon>
        <taxon>Streptomyces</taxon>
    </lineage>
</organism>
<dbReference type="Gene3D" id="3.40.50.720">
    <property type="entry name" value="NAD(P)-binding Rossmann-like Domain"/>
    <property type="match status" value="1"/>
</dbReference>
<dbReference type="InterPro" id="IPR015815">
    <property type="entry name" value="HIBADH-related"/>
</dbReference>
<gene>
    <name evidence="7" type="ORF">OHA22_19920</name>
</gene>
<dbReference type="AlphaFoldDB" id="A0AAU2A266"/>
<evidence type="ECO:0000256" key="1">
    <source>
        <dbReference type="ARBA" id="ARBA00009080"/>
    </source>
</evidence>
<evidence type="ECO:0000259" key="6">
    <source>
        <dbReference type="Pfam" id="PF14833"/>
    </source>
</evidence>
<keyword evidence="3" id="KW-0520">NAD</keyword>
<dbReference type="PANTHER" id="PTHR43060">
    <property type="entry name" value="3-HYDROXYISOBUTYRATE DEHYDROGENASE-LIKE 1, MITOCHONDRIAL-RELATED"/>
    <property type="match status" value="1"/>
</dbReference>
<dbReference type="InterPro" id="IPR036291">
    <property type="entry name" value="NAD(P)-bd_dom_sf"/>
</dbReference>
<comment type="similarity">
    <text evidence="1">Belongs to the HIBADH-related family.</text>
</comment>
<feature type="domain" description="6-phosphogluconate dehydrogenase NADP-binding" evidence="5">
    <location>
        <begin position="2"/>
        <end position="162"/>
    </location>
</feature>
<evidence type="ECO:0000256" key="3">
    <source>
        <dbReference type="ARBA" id="ARBA00023027"/>
    </source>
</evidence>
<dbReference type="InterPro" id="IPR006115">
    <property type="entry name" value="6PGDH_NADP-bd"/>
</dbReference>
<dbReference type="InterPro" id="IPR013328">
    <property type="entry name" value="6PGD_dom2"/>
</dbReference>
<dbReference type="GO" id="GO:0016054">
    <property type="term" value="P:organic acid catabolic process"/>
    <property type="evidence" value="ECO:0007669"/>
    <property type="project" value="UniProtKB-ARBA"/>
</dbReference>
<dbReference type="GO" id="GO:0050661">
    <property type="term" value="F:NADP binding"/>
    <property type="evidence" value="ECO:0007669"/>
    <property type="project" value="InterPro"/>
</dbReference>
<proteinExistence type="inferred from homology"/>
<feature type="active site" evidence="4">
    <location>
        <position position="171"/>
    </location>
</feature>
<dbReference type="GO" id="GO:0016491">
    <property type="term" value="F:oxidoreductase activity"/>
    <property type="evidence" value="ECO:0007669"/>
    <property type="project" value="UniProtKB-KW"/>
</dbReference>
<dbReference type="EMBL" id="CP108222">
    <property type="protein sequence ID" value="WTT17645.1"/>
    <property type="molecule type" value="Genomic_DNA"/>
</dbReference>
<dbReference type="PANTHER" id="PTHR43060:SF15">
    <property type="entry name" value="3-HYDROXYISOBUTYRATE DEHYDROGENASE-LIKE 1, MITOCHONDRIAL-RELATED"/>
    <property type="match status" value="1"/>
</dbReference>
<dbReference type="GO" id="GO:0051287">
    <property type="term" value="F:NAD binding"/>
    <property type="evidence" value="ECO:0007669"/>
    <property type="project" value="InterPro"/>
</dbReference>
<dbReference type="Gene3D" id="1.10.1040.10">
    <property type="entry name" value="N-(1-d-carboxylethyl)-l-norvaline Dehydrogenase, domain 2"/>
    <property type="match status" value="1"/>
</dbReference>
<protein>
    <submittedName>
        <fullName evidence="7">NAD(P)-dependent oxidoreductase</fullName>
    </submittedName>
</protein>
<keyword evidence="2" id="KW-0560">Oxidoreductase</keyword>
<dbReference type="SUPFAM" id="SSF48179">
    <property type="entry name" value="6-phosphogluconate dehydrogenase C-terminal domain-like"/>
    <property type="match status" value="1"/>
</dbReference>
<name>A0AAU2A266_9ACTN</name>
<evidence type="ECO:0000256" key="2">
    <source>
        <dbReference type="ARBA" id="ARBA00023002"/>
    </source>
</evidence>
<dbReference type="InterPro" id="IPR008927">
    <property type="entry name" value="6-PGluconate_DH-like_C_sf"/>
</dbReference>
<evidence type="ECO:0000313" key="7">
    <source>
        <dbReference type="EMBL" id="WTT17645.1"/>
    </source>
</evidence>
<dbReference type="SUPFAM" id="SSF51735">
    <property type="entry name" value="NAD(P)-binding Rossmann-fold domains"/>
    <property type="match status" value="1"/>
</dbReference>
<dbReference type="Pfam" id="PF14833">
    <property type="entry name" value="NAD_binding_11"/>
    <property type="match status" value="1"/>
</dbReference>
<dbReference type="InterPro" id="IPR002204">
    <property type="entry name" value="3-OH-isobutyrate_DH-rel_CS"/>
</dbReference>
<reference evidence="7" key="1">
    <citation type="submission" date="2022-10" db="EMBL/GenBank/DDBJ databases">
        <title>The complete genomes of actinobacterial strains from the NBC collection.</title>
        <authorList>
            <person name="Joergensen T.S."/>
            <person name="Alvarez Arevalo M."/>
            <person name="Sterndorff E.B."/>
            <person name="Faurdal D."/>
            <person name="Vuksanovic O."/>
            <person name="Mourched A.-S."/>
            <person name="Charusanti P."/>
            <person name="Shaw S."/>
            <person name="Blin K."/>
            <person name="Weber T."/>
        </authorList>
    </citation>
    <scope>NUCLEOTIDE SEQUENCE</scope>
    <source>
        <strain evidence="7">NBC_00093</strain>
    </source>
</reference>
<sequence>MKVGFIGLGSMGLPMAQRIRAEGHDLALYARRQASLEPFAGADGVTFAATPAELGAAVDAVGVCVFDAAGVEEVLFGTDGLAGAMEPGSVVLVHSTLSPAQIRSIAERATTYGLRVLDAPVSGGSARALAGELTIMVGGEAGALADVSELLAALSGHVVHLGGVGAGSYAKLVNNALFTAQIVLADDAMRAGESLGVDPAALADILTTGSSACVASGIRLRAGSLAGIAGTAADAALTKDVTLMAELLGDAPGSELVDVARRFVTAMREAGSR</sequence>
<accession>A0AAU2A266</accession>
<dbReference type="Pfam" id="PF03446">
    <property type="entry name" value="NAD_binding_2"/>
    <property type="match status" value="1"/>
</dbReference>
<dbReference type="InterPro" id="IPR029154">
    <property type="entry name" value="HIBADH-like_NADP-bd"/>
</dbReference>
<dbReference type="PROSITE" id="PS00895">
    <property type="entry name" value="3_HYDROXYISOBUT_DH"/>
    <property type="match status" value="1"/>
</dbReference>
<evidence type="ECO:0000256" key="4">
    <source>
        <dbReference type="PIRSR" id="PIRSR000103-1"/>
    </source>
</evidence>
<dbReference type="PIRSF" id="PIRSF000103">
    <property type="entry name" value="HIBADH"/>
    <property type="match status" value="1"/>
</dbReference>
<evidence type="ECO:0000259" key="5">
    <source>
        <dbReference type="Pfam" id="PF03446"/>
    </source>
</evidence>
<feature type="domain" description="3-hydroxyisobutyrate dehydrogenase-like NAD-binding" evidence="6">
    <location>
        <begin position="165"/>
        <end position="251"/>
    </location>
</feature>